<reference evidence="5 6" key="1">
    <citation type="journal article" date="2016" name="Nat. Commun.">
        <title>Thousands of microbial genomes shed light on interconnected biogeochemical processes in an aquifer system.</title>
        <authorList>
            <person name="Anantharaman K."/>
            <person name="Brown C.T."/>
            <person name="Hug L.A."/>
            <person name="Sharon I."/>
            <person name="Castelle C.J."/>
            <person name="Probst A.J."/>
            <person name="Thomas B.C."/>
            <person name="Singh A."/>
            <person name="Wilkins M.J."/>
            <person name="Karaoz U."/>
            <person name="Brodie E.L."/>
            <person name="Williams K.H."/>
            <person name="Hubbard S.S."/>
            <person name="Banfield J.F."/>
        </authorList>
    </citation>
    <scope>NUCLEOTIDE SEQUENCE [LARGE SCALE GENOMIC DNA]</scope>
</reference>
<dbReference type="PROSITE" id="PS51880">
    <property type="entry name" value="TGS"/>
    <property type="match status" value="1"/>
</dbReference>
<dbReference type="InterPro" id="IPR012676">
    <property type="entry name" value="TGS-like"/>
</dbReference>
<dbReference type="InterPro" id="IPR043519">
    <property type="entry name" value="NT_sf"/>
</dbReference>
<dbReference type="NCBIfam" id="TIGR00691">
    <property type="entry name" value="spoT_relA"/>
    <property type="match status" value="1"/>
</dbReference>
<dbReference type="InterPro" id="IPR033655">
    <property type="entry name" value="TGS_RelA/SpoT"/>
</dbReference>
<dbReference type="Pfam" id="PF04607">
    <property type="entry name" value="RelA_SpoT"/>
    <property type="match status" value="1"/>
</dbReference>
<dbReference type="InterPro" id="IPR003607">
    <property type="entry name" value="HD/PDEase_dom"/>
</dbReference>
<comment type="function">
    <text evidence="2">In eubacteria ppGpp (guanosine 3'-diphosphate 5'-diphosphate) is a mediator of the stringent response that coordinates a variety of cellular activities in response to changes in nutritional abundance.</text>
</comment>
<dbReference type="CDD" id="cd01668">
    <property type="entry name" value="TGS_RSH"/>
    <property type="match status" value="1"/>
</dbReference>
<evidence type="ECO:0000313" key="6">
    <source>
        <dbReference type="Proteomes" id="UP000185809"/>
    </source>
</evidence>
<evidence type="ECO:0000256" key="1">
    <source>
        <dbReference type="ARBA" id="ARBA00025704"/>
    </source>
</evidence>
<evidence type="ECO:0008006" key="7">
    <source>
        <dbReference type="Google" id="ProtNLM"/>
    </source>
</evidence>
<sequence length="491" mass="57095">METNINEIFELIKKPLKEKEKKIIIKAYNFAKKAHQGKKRASGDPYFIHSFETAKNLAGLGVEYKTIAAGLLHDILEDTKVSKKMLDEEFGEDIAFLVKGVTKLGKIRYQGSKRHVESLRKFFIAMTEDIRVLVIKLADRLHNIQTLKYLPEKKQKRIALETLEIHARLANRFGMSKLKGELEDNAFPYVYPKEYKIVEDLLKQKSHVSQKYLEKVKKSLMKELAKYEIKNIKTDYRIKHKFSLYQKLKSKDMDIDKIYDIVALRIIVPTIEDCYKVLGIIHGMWHPLPGRIRDFIANPKPNGYKSIHTDIFTGEGGIVEIQIRTYQMHEEAEYGIASHFIYKEPKTGGENKVTKEKMSWLNQFKELQAEIEEPNKFLANLKMDFFKDRIFVLTPKGDVIDLPEDSSSIDFAYTIHSDVGNHASSSKINGKFDSLYTKLQNGDMIEIIINKNSHPVSKWMEYTKTTLAQKHIRSYLKEHSLIQKFNPFRKK</sequence>
<dbReference type="FunFam" id="1.10.3210.10:FF:000001">
    <property type="entry name" value="GTP pyrophosphokinase RelA"/>
    <property type="match status" value="1"/>
</dbReference>
<dbReference type="Gene3D" id="1.10.3210.10">
    <property type="entry name" value="Hypothetical protein af1432"/>
    <property type="match status" value="1"/>
</dbReference>
<dbReference type="Gene3D" id="3.10.20.30">
    <property type="match status" value="1"/>
</dbReference>
<dbReference type="PANTHER" id="PTHR21262">
    <property type="entry name" value="GUANOSINE-3',5'-BIS DIPHOSPHATE 3'-PYROPHOSPHOHYDROLASE"/>
    <property type="match status" value="1"/>
</dbReference>
<evidence type="ECO:0000259" key="4">
    <source>
        <dbReference type="PROSITE" id="PS51880"/>
    </source>
</evidence>
<dbReference type="InterPro" id="IPR004811">
    <property type="entry name" value="RelA/Spo_fam"/>
</dbReference>
<dbReference type="PROSITE" id="PS51831">
    <property type="entry name" value="HD"/>
    <property type="match status" value="1"/>
</dbReference>
<gene>
    <name evidence="5" type="ORF">A2995_01400</name>
</gene>
<evidence type="ECO:0000256" key="2">
    <source>
        <dbReference type="RuleBase" id="RU003847"/>
    </source>
</evidence>
<dbReference type="Gene3D" id="3.30.460.10">
    <property type="entry name" value="Beta Polymerase, domain 2"/>
    <property type="match status" value="1"/>
</dbReference>
<dbReference type="SMART" id="SM00954">
    <property type="entry name" value="RelA_SpoT"/>
    <property type="match status" value="1"/>
</dbReference>
<feature type="domain" description="HD" evidence="3">
    <location>
        <begin position="46"/>
        <end position="144"/>
    </location>
</feature>
<dbReference type="FunFam" id="3.30.460.10:FF:000001">
    <property type="entry name" value="GTP pyrophosphokinase RelA"/>
    <property type="match status" value="1"/>
</dbReference>
<dbReference type="SUPFAM" id="SSF109604">
    <property type="entry name" value="HD-domain/PDEase-like"/>
    <property type="match status" value="1"/>
</dbReference>
<dbReference type="Pfam" id="PF02824">
    <property type="entry name" value="TGS"/>
    <property type="match status" value="1"/>
</dbReference>
<dbReference type="CDD" id="cd05399">
    <property type="entry name" value="NT_Rel-Spo_like"/>
    <property type="match status" value="1"/>
</dbReference>
<comment type="pathway">
    <text evidence="1">Purine metabolism.</text>
</comment>
<proteinExistence type="inferred from homology"/>
<accession>A0A1F6X129</accession>
<comment type="similarity">
    <text evidence="2">Belongs to the relA/spoT family.</text>
</comment>
<dbReference type="InterPro" id="IPR006674">
    <property type="entry name" value="HD_domain"/>
</dbReference>
<dbReference type="PANTHER" id="PTHR21262:SF31">
    <property type="entry name" value="GTP PYROPHOSPHOKINASE"/>
    <property type="match status" value="1"/>
</dbReference>
<dbReference type="InterPro" id="IPR004095">
    <property type="entry name" value="TGS"/>
</dbReference>
<comment type="caution">
    <text evidence="5">The sequence shown here is derived from an EMBL/GenBank/DDBJ whole genome shotgun (WGS) entry which is preliminary data.</text>
</comment>
<dbReference type="InterPro" id="IPR007685">
    <property type="entry name" value="RelA_SpoT"/>
</dbReference>
<evidence type="ECO:0000259" key="3">
    <source>
        <dbReference type="PROSITE" id="PS51831"/>
    </source>
</evidence>
<dbReference type="Pfam" id="PF13328">
    <property type="entry name" value="HD_4"/>
    <property type="match status" value="1"/>
</dbReference>
<name>A0A1F6X129_9BACT</name>
<dbReference type="InterPro" id="IPR012675">
    <property type="entry name" value="Beta-grasp_dom_sf"/>
</dbReference>
<dbReference type="FunFam" id="3.10.20.30:FF:000002">
    <property type="entry name" value="GTP pyrophosphokinase (RelA/SpoT)"/>
    <property type="match status" value="1"/>
</dbReference>
<dbReference type="EMBL" id="MFUP01000009">
    <property type="protein sequence ID" value="OGI87715.1"/>
    <property type="molecule type" value="Genomic_DNA"/>
</dbReference>
<dbReference type="Proteomes" id="UP000185809">
    <property type="component" value="Unassembled WGS sequence"/>
</dbReference>
<dbReference type="CDD" id="cd00077">
    <property type="entry name" value="HDc"/>
    <property type="match status" value="1"/>
</dbReference>
<dbReference type="AlphaFoldDB" id="A0A1F6X129"/>
<feature type="domain" description="TGS" evidence="4">
    <location>
        <begin position="386"/>
        <end position="449"/>
    </location>
</feature>
<dbReference type="GO" id="GO:0015969">
    <property type="term" value="P:guanosine tetraphosphate metabolic process"/>
    <property type="evidence" value="ECO:0007669"/>
    <property type="project" value="InterPro"/>
</dbReference>
<dbReference type="SMART" id="SM00471">
    <property type="entry name" value="HDc"/>
    <property type="match status" value="1"/>
</dbReference>
<organism evidence="5 6">
    <name type="scientific">Candidatus Nomurabacteria bacterium RIFCSPLOWO2_01_FULL_33_24</name>
    <dbReference type="NCBI Taxonomy" id="1801765"/>
    <lineage>
        <taxon>Bacteria</taxon>
        <taxon>Candidatus Nomuraibacteriota</taxon>
    </lineage>
</organism>
<protein>
    <recommendedName>
        <fullName evidence="7">TGS domain-containing protein</fullName>
    </recommendedName>
</protein>
<dbReference type="SUPFAM" id="SSF81271">
    <property type="entry name" value="TGS-like"/>
    <property type="match status" value="1"/>
</dbReference>
<dbReference type="SUPFAM" id="SSF81301">
    <property type="entry name" value="Nucleotidyltransferase"/>
    <property type="match status" value="1"/>
</dbReference>
<evidence type="ECO:0000313" key="5">
    <source>
        <dbReference type="EMBL" id="OGI87715.1"/>
    </source>
</evidence>
<dbReference type="GO" id="GO:0005886">
    <property type="term" value="C:plasma membrane"/>
    <property type="evidence" value="ECO:0007669"/>
    <property type="project" value="TreeGrafter"/>
</dbReference>